<dbReference type="Pfam" id="PF00361">
    <property type="entry name" value="Proton_antipo_M"/>
    <property type="match status" value="1"/>
</dbReference>
<evidence type="ECO:0000256" key="13">
    <source>
        <dbReference type="ARBA" id="ARBA00023075"/>
    </source>
</evidence>
<keyword evidence="13" id="KW-0830">Ubiquinone</keyword>
<feature type="domain" description="NADH:quinone oxidoreductase/Mrp antiporter transmembrane" evidence="19">
    <location>
        <begin position="1"/>
        <end position="62"/>
    </location>
</feature>
<dbReference type="KEGG" id="hro:HELRODRAFT_83189"/>
<dbReference type="InterPro" id="IPR050175">
    <property type="entry name" value="Complex_I_Subunit_2"/>
</dbReference>
<evidence type="ECO:0000256" key="11">
    <source>
        <dbReference type="ARBA" id="ARBA00022989"/>
    </source>
</evidence>
<evidence type="ECO:0000256" key="3">
    <source>
        <dbReference type="ARBA" id="ARBA00012944"/>
    </source>
</evidence>
<reference evidence="22" key="1">
    <citation type="submission" date="2012-12" db="EMBL/GenBank/DDBJ databases">
        <authorList>
            <person name="Hellsten U."/>
            <person name="Grimwood J."/>
            <person name="Chapman J.A."/>
            <person name="Shapiro H."/>
            <person name="Aerts A."/>
            <person name="Otillar R.P."/>
            <person name="Terry A.Y."/>
            <person name="Boore J.L."/>
            <person name="Simakov O."/>
            <person name="Marletaz F."/>
            <person name="Cho S.-J."/>
            <person name="Edsinger-Gonzales E."/>
            <person name="Havlak P."/>
            <person name="Kuo D.-H."/>
            <person name="Larsson T."/>
            <person name="Lv J."/>
            <person name="Arendt D."/>
            <person name="Savage R."/>
            <person name="Osoegawa K."/>
            <person name="de Jong P."/>
            <person name="Lindberg D.R."/>
            <person name="Seaver E.C."/>
            <person name="Weisblat D.A."/>
            <person name="Putnam N.H."/>
            <person name="Grigoriev I.V."/>
            <person name="Rokhsar D.S."/>
        </authorList>
    </citation>
    <scope>NUCLEOTIDE SEQUENCE</scope>
</reference>
<reference evidence="21" key="3">
    <citation type="submission" date="2015-06" db="UniProtKB">
        <authorList>
            <consortium name="EnsemblMetazoa"/>
        </authorList>
    </citation>
    <scope>IDENTIFICATION</scope>
</reference>
<evidence type="ECO:0000256" key="12">
    <source>
        <dbReference type="ARBA" id="ARBA00023027"/>
    </source>
</evidence>
<feature type="transmembrane region" description="Helical" evidence="18">
    <location>
        <begin position="26"/>
        <end position="48"/>
    </location>
</feature>
<comment type="catalytic activity">
    <reaction evidence="17">
        <text>a ubiquinone + NADH + 5 H(+)(in) = a ubiquinol + NAD(+) + 4 H(+)(out)</text>
        <dbReference type="Rhea" id="RHEA:29091"/>
        <dbReference type="Rhea" id="RHEA-COMP:9565"/>
        <dbReference type="Rhea" id="RHEA-COMP:9566"/>
        <dbReference type="ChEBI" id="CHEBI:15378"/>
        <dbReference type="ChEBI" id="CHEBI:16389"/>
        <dbReference type="ChEBI" id="CHEBI:17976"/>
        <dbReference type="ChEBI" id="CHEBI:57540"/>
        <dbReference type="ChEBI" id="CHEBI:57945"/>
        <dbReference type="EC" id="7.1.1.2"/>
    </reaction>
</comment>
<evidence type="ECO:0000256" key="1">
    <source>
        <dbReference type="ARBA" id="ARBA00004448"/>
    </source>
</evidence>
<reference evidence="20 22" key="2">
    <citation type="journal article" date="2013" name="Nature">
        <title>Insights into bilaterian evolution from three spiralian genomes.</title>
        <authorList>
            <person name="Simakov O."/>
            <person name="Marletaz F."/>
            <person name="Cho S.J."/>
            <person name="Edsinger-Gonzales E."/>
            <person name="Havlak P."/>
            <person name="Hellsten U."/>
            <person name="Kuo D.H."/>
            <person name="Larsson T."/>
            <person name="Lv J."/>
            <person name="Arendt D."/>
            <person name="Savage R."/>
            <person name="Osoegawa K."/>
            <person name="de Jong P."/>
            <person name="Grimwood J."/>
            <person name="Chapman J.A."/>
            <person name="Shapiro H."/>
            <person name="Aerts A."/>
            <person name="Otillar R.P."/>
            <person name="Terry A.Y."/>
            <person name="Boore J.L."/>
            <person name="Grigoriev I.V."/>
            <person name="Lindberg D.R."/>
            <person name="Seaver E.C."/>
            <person name="Weisblat D.A."/>
            <person name="Putnam N.H."/>
            <person name="Rokhsar D.S."/>
        </authorList>
    </citation>
    <scope>NUCLEOTIDE SEQUENCE</scope>
</reference>
<feature type="transmembrane region" description="Helical" evidence="18">
    <location>
        <begin position="54"/>
        <end position="75"/>
    </location>
</feature>
<evidence type="ECO:0000256" key="8">
    <source>
        <dbReference type="ARBA" id="ARBA00022792"/>
    </source>
</evidence>
<keyword evidence="12" id="KW-0520">NAD</keyword>
<gene>
    <name evidence="21" type="primary">20216164</name>
    <name evidence="20" type="ORF">HELRODRAFT_83189</name>
</gene>
<evidence type="ECO:0000256" key="9">
    <source>
        <dbReference type="ARBA" id="ARBA00022967"/>
    </source>
</evidence>
<protein>
    <recommendedName>
        <fullName evidence="4">NADH-ubiquinone oxidoreductase chain 2</fullName>
        <ecNumber evidence="3">7.1.1.2</ecNumber>
    </recommendedName>
    <alternativeName>
        <fullName evidence="16">NADH dehydrogenase subunit 2</fullName>
    </alternativeName>
</protein>
<dbReference type="PANTHER" id="PTHR46552">
    <property type="entry name" value="NADH-UBIQUINONE OXIDOREDUCTASE CHAIN 2"/>
    <property type="match status" value="1"/>
</dbReference>
<comment type="similarity">
    <text evidence="2">Belongs to the complex I subunit 2 family.</text>
</comment>
<keyword evidence="7 18" id="KW-0812">Transmembrane</keyword>
<dbReference type="EC" id="7.1.1.2" evidence="3"/>
<dbReference type="HOGENOM" id="CLU_2661560_0_0_1"/>
<dbReference type="InterPro" id="IPR001750">
    <property type="entry name" value="ND/Mrp_TM"/>
</dbReference>
<dbReference type="STRING" id="6412.T1G516"/>
<dbReference type="PANTHER" id="PTHR46552:SF1">
    <property type="entry name" value="NADH-UBIQUINONE OXIDOREDUCTASE CHAIN 2"/>
    <property type="match status" value="1"/>
</dbReference>
<dbReference type="EMBL" id="KB096945">
    <property type="protein sequence ID" value="ESO00481.1"/>
    <property type="molecule type" value="Genomic_DNA"/>
</dbReference>
<keyword evidence="22" id="KW-1185">Reference proteome</keyword>
<sequence length="76" mass="8648">IGLEINILRFIPFLTKSIKQKNIEAICEYLVVQAFASSIILFSGFLIYNNYGSINVYCIILSFALITKIGIFPSYY</sequence>
<keyword evidence="5" id="KW-0813">Transport</keyword>
<evidence type="ECO:0000256" key="2">
    <source>
        <dbReference type="ARBA" id="ARBA00007012"/>
    </source>
</evidence>
<organism evidence="21 22">
    <name type="scientific">Helobdella robusta</name>
    <name type="common">Californian leech</name>
    <dbReference type="NCBI Taxonomy" id="6412"/>
    <lineage>
        <taxon>Eukaryota</taxon>
        <taxon>Metazoa</taxon>
        <taxon>Spiralia</taxon>
        <taxon>Lophotrochozoa</taxon>
        <taxon>Annelida</taxon>
        <taxon>Clitellata</taxon>
        <taxon>Hirudinea</taxon>
        <taxon>Rhynchobdellida</taxon>
        <taxon>Glossiphoniidae</taxon>
        <taxon>Helobdella</taxon>
    </lineage>
</organism>
<evidence type="ECO:0000313" key="21">
    <source>
        <dbReference type="EnsemblMetazoa" id="HelroP83189"/>
    </source>
</evidence>
<dbReference type="InParanoid" id="T1G516"/>
<keyword evidence="10" id="KW-0249">Electron transport</keyword>
<comment type="subcellular location">
    <subcellularLocation>
        <location evidence="1">Mitochondrion inner membrane</location>
        <topology evidence="1">Multi-pass membrane protein</topology>
    </subcellularLocation>
</comment>
<dbReference type="OrthoDB" id="4092844at2759"/>
<keyword evidence="9" id="KW-1278">Translocase</keyword>
<evidence type="ECO:0000313" key="20">
    <source>
        <dbReference type="EMBL" id="ESO00481.1"/>
    </source>
</evidence>
<dbReference type="AlphaFoldDB" id="T1G516"/>
<name>T1G516_HELRO</name>
<dbReference type="GO" id="GO:0005743">
    <property type="term" value="C:mitochondrial inner membrane"/>
    <property type="evidence" value="ECO:0007669"/>
    <property type="project" value="UniProtKB-SubCell"/>
</dbReference>
<evidence type="ECO:0000256" key="7">
    <source>
        <dbReference type="ARBA" id="ARBA00022692"/>
    </source>
</evidence>
<evidence type="ECO:0000313" key="22">
    <source>
        <dbReference type="Proteomes" id="UP000015101"/>
    </source>
</evidence>
<keyword evidence="14" id="KW-0496">Mitochondrion</keyword>
<dbReference type="EnsemblMetazoa" id="HelroT83189">
    <property type="protein sequence ID" value="HelroP83189"/>
    <property type="gene ID" value="HelroG83189"/>
</dbReference>
<dbReference type="Proteomes" id="UP000015101">
    <property type="component" value="Unassembled WGS sequence"/>
</dbReference>
<dbReference type="CTD" id="20216164"/>
<evidence type="ECO:0000256" key="4">
    <source>
        <dbReference type="ARBA" id="ARBA00021008"/>
    </source>
</evidence>
<evidence type="ECO:0000259" key="19">
    <source>
        <dbReference type="Pfam" id="PF00361"/>
    </source>
</evidence>
<evidence type="ECO:0000256" key="10">
    <source>
        <dbReference type="ARBA" id="ARBA00022982"/>
    </source>
</evidence>
<keyword evidence="11 18" id="KW-1133">Transmembrane helix</keyword>
<keyword evidence="15 18" id="KW-0472">Membrane</keyword>
<dbReference type="GO" id="GO:0008137">
    <property type="term" value="F:NADH dehydrogenase (ubiquinone) activity"/>
    <property type="evidence" value="ECO:0007669"/>
    <property type="project" value="UniProtKB-EC"/>
</dbReference>
<evidence type="ECO:0000256" key="17">
    <source>
        <dbReference type="ARBA" id="ARBA00049551"/>
    </source>
</evidence>
<evidence type="ECO:0000256" key="15">
    <source>
        <dbReference type="ARBA" id="ARBA00023136"/>
    </source>
</evidence>
<evidence type="ECO:0000256" key="6">
    <source>
        <dbReference type="ARBA" id="ARBA00022660"/>
    </source>
</evidence>
<keyword evidence="6" id="KW-0679">Respiratory chain</keyword>
<dbReference type="RefSeq" id="XP_009021531.1">
    <property type="nucleotide sequence ID" value="XM_009023283.1"/>
</dbReference>
<dbReference type="EMBL" id="AMQM01005479">
    <property type="status" value="NOT_ANNOTATED_CDS"/>
    <property type="molecule type" value="Genomic_DNA"/>
</dbReference>
<dbReference type="GeneID" id="20216164"/>
<keyword evidence="8" id="KW-0999">Mitochondrion inner membrane</keyword>
<accession>T1G516</accession>
<evidence type="ECO:0000256" key="5">
    <source>
        <dbReference type="ARBA" id="ARBA00022448"/>
    </source>
</evidence>
<proteinExistence type="inferred from homology"/>
<evidence type="ECO:0000256" key="16">
    <source>
        <dbReference type="ARBA" id="ARBA00031028"/>
    </source>
</evidence>
<evidence type="ECO:0000256" key="18">
    <source>
        <dbReference type="SAM" id="Phobius"/>
    </source>
</evidence>
<evidence type="ECO:0000256" key="14">
    <source>
        <dbReference type="ARBA" id="ARBA00023128"/>
    </source>
</evidence>